<feature type="non-terminal residue" evidence="1">
    <location>
        <position position="1"/>
    </location>
</feature>
<name>A0A819WCJ2_9BILA</name>
<comment type="caution">
    <text evidence="1">The sequence shown here is derived from an EMBL/GenBank/DDBJ whole genome shotgun (WGS) entry which is preliminary data.</text>
</comment>
<evidence type="ECO:0000313" key="2">
    <source>
        <dbReference type="Proteomes" id="UP000663881"/>
    </source>
</evidence>
<sequence>DEVLLLKCYDSASRVLSTIKESAAEVDETLLLDVAGLTPHTAVYDVQGAKEGPARQSIEVRAIVFYE</sequence>
<evidence type="ECO:0000313" key="1">
    <source>
        <dbReference type="EMBL" id="CAF4122465.1"/>
    </source>
</evidence>
<reference evidence="1" key="1">
    <citation type="submission" date="2021-02" db="EMBL/GenBank/DDBJ databases">
        <authorList>
            <person name="Nowell W R."/>
        </authorList>
    </citation>
    <scope>NUCLEOTIDE SEQUENCE</scope>
</reference>
<protein>
    <submittedName>
        <fullName evidence="1">Uncharacterized protein</fullName>
    </submittedName>
</protein>
<organism evidence="1 2">
    <name type="scientific">Adineta steineri</name>
    <dbReference type="NCBI Taxonomy" id="433720"/>
    <lineage>
        <taxon>Eukaryota</taxon>
        <taxon>Metazoa</taxon>
        <taxon>Spiralia</taxon>
        <taxon>Gnathifera</taxon>
        <taxon>Rotifera</taxon>
        <taxon>Eurotatoria</taxon>
        <taxon>Bdelloidea</taxon>
        <taxon>Adinetida</taxon>
        <taxon>Adinetidae</taxon>
        <taxon>Adineta</taxon>
    </lineage>
</organism>
<dbReference type="Proteomes" id="UP000663881">
    <property type="component" value="Unassembled WGS sequence"/>
</dbReference>
<proteinExistence type="predicted"/>
<dbReference type="AlphaFoldDB" id="A0A819WCJ2"/>
<gene>
    <name evidence="1" type="ORF">OKA104_LOCUS36807</name>
</gene>
<accession>A0A819WCJ2</accession>
<dbReference type="EMBL" id="CAJOAY010005867">
    <property type="protein sequence ID" value="CAF4122465.1"/>
    <property type="molecule type" value="Genomic_DNA"/>
</dbReference>